<dbReference type="Proteomes" id="UP001140510">
    <property type="component" value="Unassembled WGS sequence"/>
</dbReference>
<organism evidence="2 3">
    <name type="scientific">Didymella pomorum</name>
    <dbReference type="NCBI Taxonomy" id="749634"/>
    <lineage>
        <taxon>Eukaryota</taxon>
        <taxon>Fungi</taxon>
        <taxon>Dikarya</taxon>
        <taxon>Ascomycota</taxon>
        <taxon>Pezizomycotina</taxon>
        <taxon>Dothideomycetes</taxon>
        <taxon>Pleosporomycetidae</taxon>
        <taxon>Pleosporales</taxon>
        <taxon>Pleosporineae</taxon>
        <taxon>Didymellaceae</taxon>
        <taxon>Didymella</taxon>
    </lineage>
</organism>
<gene>
    <name evidence="2" type="ORF">N0V91_007573</name>
</gene>
<dbReference type="EMBL" id="JAPEVA010000067">
    <property type="protein sequence ID" value="KAJ4401920.1"/>
    <property type="molecule type" value="Genomic_DNA"/>
</dbReference>
<dbReference type="Pfam" id="PF11374">
    <property type="entry name" value="DUF3176"/>
    <property type="match status" value="1"/>
</dbReference>
<dbReference type="OrthoDB" id="5376804at2759"/>
<comment type="caution">
    <text evidence="2">The sequence shown here is derived from an EMBL/GenBank/DDBJ whole genome shotgun (WGS) entry which is preliminary data.</text>
</comment>
<dbReference type="PANTHER" id="PTHR35394">
    <property type="entry name" value="DUF3176 DOMAIN-CONTAINING PROTEIN"/>
    <property type="match status" value="1"/>
</dbReference>
<dbReference type="PANTHER" id="PTHR35394:SF5">
    <property type="entry name" value="DUF3176 DOMAIN-CONTAINING PROTEIN"/>
    <property type="match status" value="1"/>
</dbReference>
<keyword evidence="1" id="KW-0812">Transmembrane</keyword>
<dbReference type="InterPro" id="IPR021514">
    <property type="entry name" value="DUF3176"/>
</dbReference>
<evidence type="ECO:0000313" key="3">
    <source>
        <dbReference type="Proteomes" id="UP001140510"/>
    </source>
</evidence>
<keyword evidence="1" id="KW-1133">Transmembrane helix</keyword>
<reference evidence="2" key="1">
    <citation type="submission" date="2022-10" db="EMBL/GenBank/DDBJ databases">
        <title>Tapping the CABI collections for fungal endophytes: first genome assemblies for Collariella, Neodidymelliopsis, Ascochyta clinopodiicola, Didymella pomorum, Didymosphaeria variabile, Neocosmospora piperis and Neocucurbitaria cava.</title>
        <authorList>
            <person name="Hill R."/>
        </authorList>
    </citation>
    <scope>NUCLEOTIDE SEQUENCE</scope>
    <source>
        <strain evidence="2">IMI 355091</strain>
    </source>
</reference>
<proteinExistence type="predicted"/>
<feature type="transmembrane region" description="Helical" evidence="1">
    <location>
        <begin position="682"/>
        <end position="704"/>
    </location>
</feature>
<evidence type="ECO:0000256" key="1">
    <source>
        <dbReference type="SAM" id="Phobius"/>
    </source>
</evidence>
<accession>A0A9W8ZAH8</accession>
<protein>
    <submittedName>
        <fullName evidence="2">Uncharacterized protein</fullName>
    </submittedName>
</protein>
<dbReference type="AlphaFoldDB" id="A0A9W8ZAH8"/>
<evidence type="ECO:0000313" key="2">
    <source>
        <dbReference type="EMBL" id="KAJ4401920.1"/>
    </source>
</evidence>
<name>A0A9W8ZAH8_9PLEO</name>
<sequence length="766" mass="86603">MYSAESQNGKLIETVLGSWANRDPNSYQIDPKSRTVNVTSQKAAVEAYLAENVGDMLYDPIIQRTNLQLTIPEAESPDVMSFTRSFNVSYTYIISMTSFLKTFTSRTSGVRGTDQMVYPEWDGGETPLVNALWESDNLTQTFNNVALSLTNQIRNTAIHYPKYQEATGDTLKWAIHVKVQWPYLAFPIAMITLGIVYVLLTIIESTRLQVPVWKESALPSVLHGLDNETQSLLREVQSHKTGRRADATTVRFGPDEKDVTLAFALSACVGQQKWNWLYKRSDRLVAFERFDEAAKGPWGGARLFIWLKARHWAALGALVIMGTIAFDPFLQAVITVEGRLGNYNRSFDAAIGLAKDVRGGTFNFKTSKGNIPPGWRNMSSTMEVSERPDFGIVNYGVNGVSVPWGLGESYQGDYTIWSLPTANIRNYNDRFNRTDTERPATLLILNSTSLATKTIAHREHEALLMAFTTIRASEEFLEKDALWNETRPVATECALYLCAQAYQAESVNNALREHIVGSWSAREPWSYAYDYSYYTVPVNKTLAKETADRQGNYLLDRSDLHHDLQLVIPYEGLPNALSMNRRFNVSQAFIISTMTWLDQFVTLDGGESGLGNGPWRGANNVGYPGSRISQQPLIIDTLWNSTNLTLTFDNVARSLTNQIRNSSPQKQDGVLQRWTIHVQVNWWYLVFPIAMLTMGFIYVIMVIVESTRLRLPVWKESARPTLLYGFNGETQRLLREEAPGRKPGTLVRYQIDEKEDCLRLVADREV</sequence>
<feature type="transmembrane region" description="Helical" evidence="1">
    <location>
        <begin position="181"/>
        <end position="200"/>
    </location>
</feature>
<keyword evidence="3" id="KW-1185">Reference proteome</keyword>
<keyword evidence="1" id="KW-0472">Membrane</keyword>
<feature type="transmembrane region" description="Helical" evidence="1">
    <location>
        <begin position="312"/>
        <end position="334"/>
    </location>
</feature>